<organism evidence="3 4">
    <name type="scientific">Anaeromyxobacter paludicola</name>
    <dbReference type="NCBI Taxonomy" id="2918171"/>
    <lineage>
        <taxon>Bacteria</taxon>
        <taxon>Pseudomonadati</taxon>
        <taxon>Myxococcota</taxon>
        <taxon>Myxococcia</taxon>
        <taxon>Myxococcales</taxon>
        <taxon>Cystobacterineae</taxon>
        <taxon>Anaeromyxobacteraceae</taxon>
        <taxon>Anaeromyxobacter</taxon>
    </lineage>
</organism>
<evidence type="ECO:0000256" key="1">
    <source>
        <dbReference type="SAM" id="MobiDB-lite"/>
    </source>
</evidence>
<evidence type="ECO:0000256" key="2">
    <source>
        <dbReference type="SAM" id="SignalP"/>
    </source>
</evidence>
<dbReference type="InterPro" id="IPR015943">
    <property type="entry name" value="WD40/YVTN_repeat-like_dom_sf"/>
</dbReference>
<reference evidence="4" key="1">
    <citation type="journal article" date="2022" name="Int. J. Syst. Evol. Microbiol.">
        <title>Anaeromyxobacter oryzae sp. nov., Anaeromyxobacter diazotrophicus sp. nov. and Anaeromyxobacter paludicola sp. nov., isolated from paddy soils.</title>
        <authorList>
            <person name="Itoh H."/>
            <person name="Xu Z."/>
            <person name="Mise K."/>
            <person name="Masuda Y."/>
            <person name="Ushijima N."/>
            <person name="Hayakawa C."/>
            <person name="Shiratori Y."/>
            <person name="Senoo K."/>
        </authorList>
    </citation>
    <scope>NUCLEOTIDE SEQUENCE [LARGE SCALE GENOMIC DNA]</scope>
    <source>
        <strain evidence="4">Red630</strain>
    </source>
</reference>
<dbReference type="NCBIfam" id="TIGR04201">
    <property type="entry name" value="Myxo_Cys_RPT"/>
    <property type="match status" value="1"/>
</dbReference>
<name>A0ABM7XDJ1_9BACT</name>
<dbReference type="PROSITE" id="PS51257">
    <property type="entry name" value="PROKAR_LIPOPROTEIN"/>
    <property type="match status" value="1"/>
</dbReference>
<sequence>MKIRRALLLVLLTAACGRSADPAGCAADSDCPAGQRCAPAPAGTCVPLASGDGGEPDGGASSDGGADAGAPPTDGGTDGGTTDGGTGQPDGGPRTCEPACGAGQVCTAALTCADAYTVAILSPADGALVGASLRLQVLVVRGNAEVAPPSVTFLASPVANGAVRMSLAGSDGLASSWTFELPIPNAVESPVTVTVVAQGPAGEQRRSITVQADAAGPRQTTVTAGCETDPCTPTSVVTVREQITDPHLVGAEAAISLDGYARVLPLAPSGDGYAVTFSLRDLPFPALRGPAIVRVTARDSLGNASVLDNWVWVDRLAWQRQLGAPVTTPAILPDGSLVAGLAGTVRQLVGLWPDGTDRWLLSLGVDPALRGGFVTAPPSVGASAIWVGSEDGRVYAVDLAGTKILNGVEGARGCDTGGPVKGSPALTYGGAELAFTTSSDGVFTAVDKAIKCAPSGVTDPLVSGPSIDGNDHVIGVTSGGTLYREEFSAGFRVLGAVASLYEARAECAVNAAGTSWVPGTDGTLYGVSVSGSVVRQTVGSPITSSPVVAANGDIIFGDEAGVLHRYTPAGVKVWATEPSLGAPLRAPLLLSGGDADILVTTADGRLVAVTGAGTVLWSGALAPGQDLREGNVYTAPGQSGRILSTAYFGCSDGNLYAVTVDGQLDPASPWPRAHHDAQNTGNARGPRP</sequence>
<feature type="compositionally biased region" description="Low complexity" evidence="1">
    <location>
        <begin position="58"/>
        <end position="75"/>
    </location>
</feature>
<feature type="compositionally biased region" description="Gly residues" evidence="1">
    <location>
        <begin position="76"/>
        <end position="90"/>
    </location>
</feature>
<evidence type="ECO:0000313" key="4">
    <source>
        <dbReference type="Proteomes" id="UP001162734"/>
    </source>
</evidence>
<keyword evidence="4" id="KW-1185">Reference proteome</keyword>
<accession>A0ABM7XDJ1</accession>
<proteinExistence type="predicted"/>
<dbReference type="EMBL" id="AP025592">
    <property type="protein sequence ID" value="BDG09877.1"/>
    <property type="molecule type" value="Genomic_DNA"/>
</dbReference>
<evidence type="ECO:0000313" key="3">
    <source>
        <dbReference type="EMBL" id="BDG09877.1"/>
    </source>
</evidence>
<feature type="chain" id="PRO_5045900870" evidence="2">
    <location>
        <begin position="21"/>
        <end position="688"/>
    </location>
</feature>
<dbReference type="RefSeq" id="WP_248342277.1">
    <property type="nucleotide sequence ID" value="NZ_AP025592.1"/>
</dbReference>
<dbReference type="Gene3D" id="2.130.10.10">
    <property type="entry name" value="YVTN repeat-like/Quinoprotein amine dehydrogenase"/>
    <property type="match status" value="1"/>
</dbReference>
<feature type="signal peptide" evidence="2">
    <location>
        <begin position="1"/>
        <end position="20"/>
    </location>
</feature>
<gene>
    <name evidence="3" type="ORF">AMPC_29900</name>
</gene>
<keyword evidence="2" id="KW-0732">Signal</keyword>
<feature type="region of interest" description="Disordered" evidence="1">
    <location>
        <begin position="48"/>
        <end position="93"/>
    </location>
</feature>
<dbReference type="InterPro" id="IPR026435">
    <property type="entry name" value="Myxo_Cys_rpt"/>
</dbReference>
<feature type="region of interest" description="Disordered" evidence="1">
    <location>
        <begin position="667"/>
        <end position="688"/>
    </location>
</feature>
<dbReference type="SUPFAM" id="SSF69322">
    <property type="entry name" value="Tricorn protease domain 2"/>
    <property type="match status" value="1"/>
</dbReference>
<dbReference type="Proteomes" id="UP001162734">
    <property type="component" value="Chromosome"/>
</dbReference>
<protein>
    <submittedName>
        <fullName evidence="3">Uncharacterized protein</fullName>
    </submittedName>
</protein>